<feature type="domain" description="Asn/Gln amidotransferase" evidence="11">
    <location>
        <begin position="328"/>
        <end position="473"/>
    </location>
</feature>
<keyword evidence="13" id="KW-1185">Reference proteome</keyword>
<evidence type="ECO:0000256" key="5">
    <source>
        <dbReference type="ARBA" id="ARBA00022840"/>
    </source>
</evidence>
<dbReference type="GO" id="GO:0005524">
    <property type="term" value="F:ATP binding"/>
    <property type="evidence" value="ECO:0007669"/>
    <property type="project" value="UniProtKB-KW"/>
</dbReference>
<dbReference type="PANTHER" id="PTHR11659:SF4">
    <property type="entry name" value="ASPARTYL_GLUTAMYL-TRNA(GLN) AMIDOTRANSFERASE SUBUNIT B_E CATALYTIC DOMAIN-CONTAINING PROTEIN"/>
    <property type="match status" value="1"/>
</dbReference>
<evidence type="ECO:0000313" key="12">
    <source>
        <dbReference type="EMBL" id="MBB6216207.1"/>
    </source>
</evidence>
<dbReference type="InterPro" id="IPR017958">
    <property type="entry name" value="Gln-tRNA_amidoTrfase_suB_CS"/>
</dbReference>
<dbReference type="InterPro" id="IPR003789">
    <property type="entry name" value="Asn/Gln_tRNA_amidoTrase-B-like"/>
</dbReference>
<dbReference type="InterPro" id="IPR006075">
    <property type="entry name" value="Asn/Gln-tRNA_Trfase_suB/E_cat"/>
</dbReference>
<dbReference type="Pfam" id="PF02934">
    <property type="entry name" value="GatB_N"/>
    <property type="match status" value="1"/>
</dbReference>
<dbReference type="Proteomes" id="UP000579281">
    <property type="component" value="Unassembled WGS sequence"/>
</dbReference>
<keyword evidence="4 10" id="KW-0547">Nucleotide-binding</keyword>
<dbReference type="EMBL" id="JACHEN010000013">
    <property type="protein sequence ID" value="MBB6216207.1"/>
    <property type="molecule type" value="Genomic_DNA"/>
</dbReference>
<comment type="caution">
    <text evidence="12">The sequence shown here is derived from an EMBL/GenBank/DDBJ whole genome shotgun (WGS) entry which is preliminary data.</text>
</comment>
<dbReference type="InterPro" id="IPR014746">
    <property type="entry name" value="Gln_synth/guanido_kin_cat_dom"/>
</dbReference>
<evidence type="ECO:0000256" key="7">
    <source>
        <dbReference type="ARBA" id="ARBA00024799"/>
    </source>
</evidence>
<dbReference type="RefSeq" id="WP_184310748.1">
    <property type="nucleotide sequence ID" value="NZ_JACHEN010000013.1"/>
</dbReference>
<dbReference type="InterPro" id="IPR017959">
    <property type="entry name" value="Asn/Gln-tRNA_amidoTrfase_suB/E"/>
</dbReference>
<dbReference type="InterPro" id="IPR042114">
    <property type="entry name" value="GatB_C_1"/>
</dbReference>
<evidence type="ECO:0000256" key="2">
    <source>
        <dbReference type="ARBA" id="ARBA00011123"/>
    </source>
</evidence>
<comment type="subunit">
    <text evidence="2 10">Heterotrimer of A, B and C subunits.</text>
</comment>
<dbReference type="SUPFAM" id="SSF55931">
    <property type="entry name" value="Glutamine synthetase/guanido kinase"/>
    <property type="match status" value="1"/>
</dbReference>
<comment type="function">
    <text evidence="7 10">Allows the formation of correctly charged Asn-tRNA(Asn) or Gln-tRNA(Gln) through the transamidation of misacylated Asp-tRNA(Asn) or Glu-tRNA(Gln) in organisms which lack either or both of asparaginyl-tRNA or glutaminyl-tRNA synthetases. The reaction takes place in the presence of glutamine and ATP through an activated phospho-Asp-tRNA(Asn) or phospho-Glu-tRNA(Gln).</text>
</comment>
<gene>
    <name evidence="10" type="primary">gatB</name>
    <name evidence="12" type="ORF">HNQ80_002306</name>
</gene>
<dbReference type="HAMAP" id="MF_00121">
    <property type="entry name" value="GatB"/>
    <property type="match status" value="1"/>
</dbReference>
<organism evidence="12 13">
    <name type="scientific">Anaerosolibacter carboniphilus</name>
    <dbReference type="NCBI Taxonomy" id="1417629"/>
    <lineage>
        <taxon>Bacteria</taxon>
        <taxon>Bacillati</taxon>
        <taxon>Bacillota</taxon>
        <taxon>Clostridia</taxon>
        <taxon>Peptostreptococcales</taxon>
        <taxon>Thermotaleaceae</taxon>
        <taxon>Anaerosolibacter</taxon>
    </lineage>
</organism>
<dbReference type="GO" id="GO:0016740">
    <property type="term" value="F:transferase activity"/>
    <property type="evidence" value="ECO:0007669"/>
    <property type="project" value="UniProtKB-KW"/>
</dbReference>
<evidence type="ECO:0000259" key="11">
    <source>
        <dbReference type="SMART" id="SM00845"/>
    </source>
</evidence>
<dbReference type="NCBIfam" id="NF004014">
    <property type="entry name" value="PRK05477.1-4"/>
    <property type="match status" value="1"/>
</dbReference>
<evidence type="ECO:0000256" key="10">
    <source>
        <dbReference type="HAMAP-Rule" id="MF_00121"/>
    </source>
</evidence>
<protein>
    <recommendedName>
        <fullName evidence="10">Aspartyl/glutamyl-tRNA(Asn/Gln) amidotransferase subunit B</fullName>
        <shortName evidence="10">Asp/Glu-ADT subunit B</shortName>
        <ecNumber evidence="10">6.3.5.-</ecNumber>
    </recommendedName>
</protein>
<evidence type="ECO:0000256" key="1">
    <source>
        <dbReference type="ARBA" id="ARBA00005306"/>
    </source>
</evidence>
<dbReference type="NCBIfam" id="TIGR00133">
    <property type="entry name" value="gatB"/>
    <property type="match status" value="1"/>
</dbReference>
<dbReference type="Gene3D" id="1.10.150.380">
    <property type="entry name" value="GatB domain, N-terminal subdomain"/>
    <property type="match status" value="1"/>
</dbReference>
<reference evidence="12 13" key="1">
    <citation type="submission" date="2020-08" db="EMBL/GenBank/DDBJ databases">
        <title>Genomic Encyclopedia of Type Strains, Phase IV (KMG-IV): sequencing the most valuable type-strain genomes for metagenomic binning, comparative biology and taxonomic classification.</title>
        <authorList>
            <person name="Goeker M."/>
        </authorList>
    </citation>
    <scope>NUCLEOTIDE SEQUENCE [LARGE SCALE GENOMIC DNA]</scope>
    <source>
        <strain evidence="12 13">DSM 103526</strain>
    </source>
</reference>
<evidence type="ECO:0000256" key="3">
    <source>
        <dbReference type="ARBA" id="ARBA00022598"/>
    </source>
</evidence>
<dbReference type="Gene3D" id="1.10.10.410">
    <property type="match status" value="1"/>
</dbReference>
<dbReference type="Pfam" id="PF02637">
    <property type="entry name" value="GatB_Yqey"/>
    <property type="match status" value="1"/>
</dbReference>
<comment type="catalytic activity">
    <reaction evidence="8 10">
        <text>L-aspartyl-tRNA(Asn) + L-glutamine + ATP + H2O = L-asparaginyl-tRNA(Asn) + L-glutamate + ADP + phosphate + 2 H(+)</text>
        <dbReference type="Rhea" id="RHEA:14513"/>
        <dbReference type="Rhea" id="RHEA-COMP:9674"/>
        <dbReference type="Rhea" id="RHEA-COMP:9677"/>
        <dbReference type="ChEBI" id="CHEBI:15377"/>
        <dbReference type="ChEBI" id="CHEBI:15378"/>
        <dbReference type="ChEBI" id="CHEBI:29985"/>
        <dbReference type="ChEBI" id="CHEBI:30616"/>
        <dbReference type="ChEBI" id="CHEBI:43474"/>
        <dbReference type="ChEBI" id="CHEBI:58359"/>
        <dbReference type="ChEBI" id="CHEBI:78515"/>
        <dbReference type="ChEBI" id="CHEBI:78516"/>
        <dbReference type="ChEBI" id="CHEBI:456216"/>
    </reaction>
</comment>
<dbReference type="GO" id="GO:0006412">
    <property type="term" value="P:translation"/>
    <property type="evidence" value="ECO:0007669"/>
    <property type="project" value="UniProtKB-UniRule"/>
</dbReference>
<comment type="catalytic activity">
    <reaction evidence="9 10">
        <text>L-glutamyl-tRNA(Gln) + L-glutamine + ATP + H2O = L-glutaminyl-tRNA(Gln) + L-glutamate + ADP + phosphate + H(+)</text>
        <dbReference type="Rhea" id="RHEA:17521"/>
        <dbReference type="Rhea" id="RHEA-COMP:9681"/>
        <dbReference type="Rhea" id="RHEA-COMP:9684"/>
        <dbReference type="ChEBI" id="CHEBI:15377"/>
        <dbReference type="ChEBI" id="CHEBI:15378"/>
        <dbReference type="ChEBI" id="CHEBI:29985"/>
        <dbReference type="ChEBI" id="CHEBI:30616"/>
        <dbReference type="ChEBI" id="CHEBI:43474"/>
        <dbReference type="ChEBI" id="CHEBI:58359"/>
        <dbReference type="ChEBI" id="CHEBI:78520"/>
        <dbReference type="ChEBI" id="CHEBI:78521"/>
        <dbReference type="ChEBI" id="CHEBI:456216"/>
    </reaction>
</comment>
<dbReference type="GO" id="GO:0050567">
    <property type="term" value="F:glutaminyl-tRNA synthase (glutamine-hydrolyzing) activity"/>
    <property type="evidence" value="ECO:0007669"/>
    <property type="project" value="UniProtKB-UniRule"/>
</dbReference>
<dbReference type="NCBIfam" id="NF004012">
    <property type="entry name" value="PRK05477.1-2"/>
    <property type="match status" value="1"/>
</dbReference>
<keyword evidence="5 10" id="KW-0067">ATP-binding</keyword>
<dbReference type="PANTHER" id="PTHR11659">
    <property type="entry name" value="GLUTAMYL-TRNA GLN AMIDOTRANSFERASE SUBUNIT B MITOCHONDRIAL AND PROKARYOTIC PET112-RELATED"/>
    <property type="match status" value="1"/>
</dbReference>
<evidence type="ECO:0000256" key="9">
    <source>
        <dbReference type="ARBA" id="ARBA00047913"/>
    </source>
</evidence>
<evidence type="ECO:0000313" key="13">
    <source>
        <dbReference type="Proteomes" id="UP000579281"/>
    </source>
</evidence>
<dbReference type="InterPro" id="IPR023168">
    <property type="entry name" value="GatB_Yqey_C_2"/>
</dbReference>
<dbReference type="SUPFAM" id="SSF89095">
    <property type="entry name" value="GatB/YqeY motif"/>
    <property type="match status" value="1"/>
</dbReference>
<keyword evidence="12" id="KW-0808">Transferase</keyword>
<comment type="similarity">
    <text evidence="1 10">Belongs to the GatB/GatE family. GatB subfamily.</text>
</comment>
<evidence type="ECO:0000256" key="4">
    <source>
        <dbReference type="ARBA" id="ARBA00022741"/>
    </source>
</evidence>
<proteinExistence type="inferred from homology"/>
<dbReference type="AlphaFoldDB" id="A0A841KS09"/>
<dbReference type="InterPro" id="IPR004413">
    <property type="entry name" value="GatB"/>
</dbReference>
<evidence type="ECO:0000256" key="8">
    <source>
        <dbReference type="ARBA" id="ARBA00047380"/>
    </source>
</evidence>
<name>A0A841KS09_9FIRM</name>
<dbReference type="FunFam" id="1.10.10.410:FF:000001">
    <property type="entry name" value="Aspartyl/glutamyl-tRNA(Asn/Gln) amidotransferase subunit B"/>
    <property type="match status" value="1"/>
</dbReference>
<keyword evidence="6 10" id="KW-0648">Protein biosynthesis</keyword>
<keyword evidence="3 10" id="KW-0436">Ligase</keyword>
<accession>A0A841KS09</accession>
<sequence>MFETIIGLEIHVELKTKSKIFCGCSTEFGAQPNENTCPICTGLPGTLPVLNEEVVNLAMRAGSALNCRINHVNKFDRKNYFYPDLPKAYQISQFDLPICEKGFVDIKVDDKEKRIGITRIHLEEDAGKLIHLEDAPVTLIDYNRTGVPLIEIVTEPDMRSSEEAVAFLRELRAMLEYVEVSDCKMEQGSMRCDANISIRPIGQETLNTKVEIKNMNSFKEILKAIQKEEKRQRELYTFGEAYKIKQETRKWDSAKGKTVPMRSKEDAHDYRYFPEPDLLPVIIQEEDVMKVKESLPELPAQKKVRFTESYGLNEKEITILTGRKILADYFEEVVSAGIRPKEASNWILVEMLRLLKDEDGDEIPVKASHLGDLIKMIEEGKISRTAGKEIFEELAATDKSPMEIVEEKGLTQISGADELEAAVQEILDSNQQAIDDFKNGKPQAIGFLMGQIMKATKGKANPKTAKEILEKMLANL</sequence>
<evidence type="ECO:0000256" key="6">
    <source>
        <dbReference type="ARBA" id="ARBA00022917"/>
    </source>
</evidence>
<dbReference type="PROSITE" id="PS01234">
    <property type="entry name" value="GATB"/>
    <property type="match status" value="1"/>
</dbReference>
<dbReference type="InterPro" id="IPR018027">
    <property type="entry name" value="Asn/Gln_amidotransferase"/>
</dbReference>
<dbReference type="EC" id="6.3.5.-" evidence="10"/>
<dbReference type="SMART" id="SM00845">
    <property type="entry name" value="GatB_Yqey"/>
    <property type="match status" value="1"/>
</dbReference>